<evidence type="ECO:0000313" key="3">
    <source>
        <dbReference type="Proteomes" id="UP000789759"/>
    </source>
</evidence>
<dbReference type="Proteomes" id="UP000789759">
    <property type="component" value="Unassembled WGS sequence"/>
</dbReference>
<dbReference type="InterPro" id="IPR035940">
    <property type="entry name" value="CAP_sf"/>
</dbReference>
<dbReference type="CDD" id="cd05379">
    <property type="entry name" value="CAP_bacterial"/>
    <property type="match status" value="1"/>
</dbReference>
<dbReference type="OrthoDB" id="568194at2759"/>
<name>A0A9N9JWC2_9GLOM</name>
<keyword evidence="3" id="KW-1185">Reference proteome</keyword>
<evidence type="ECO:0000259" key="1">
    <source>
        <dbReference type="Pfam" id="PF00188"/>
    </source>
</evidence>
<accession>A0A9N9JWC2</accession>
<organism evidence="2 3">
    <name type="scientific">Cetraspora pellucida</name>
    <dbReference type="NCBI Taxonomy" id="1433469"/>
    <lineage>
        <taxon>Eukaryota</taxon>
        <taxon>Fungi</taxon>
        <taxon>Fungi incertae sedis</taxon>
        <taxon>Mucoromycota</taxon>
        <taxon>Glomeromycotina</taxon>
        <taxon>Glomeromycetes</taxon>
        <taxon>Diversisporales</taxon>
        <taxon>Gigasporaceae</taxon>
        <taxon>Cetraspora</taxon>
    </lineage>
</organism>
<feature type="non-terminal residue" evidence="2">
    <location>
        <position position="107"/>
    </location>
</feature>
<dbReference type="EMBL" id="CAJVQA010029334">
    <property type="protein sequence ID" value="CAG8796675.1"/>
    <property type="molecule type" value="Genomic_DNA"/>
</dbReference>
<reference evidence="2" key="1">
    <citation type="submission" date="2021-06" db="EMBL/GenBank/DDBJ databases">
        <authorList>
            <person name="Kallberg Y."/>
            <person name="Tangrot J."/>
            <person name="Rosling A."/>
        </authorList>
    </citation>
    <scope>NUCLEOTIDE SEQUENCE</scope>
    <source>
        <strain evidence="2">FL966</strain>
    </source>
</reference>
<dbReference type="InterPro" id="IPR014044">
    <property type="entry name" value="CAP_dom"/>
</dbReference>
<dbReference type="AlphaFoldDB" id="A0A9N9JWC2"/>
<protein>
    <submittedName>
        <fullName evidence="2">4565_t:CDS:1</fullName>
    </submittedName>
</protein>
<feature type="domain" description="SCP" evidence="1">
    <location>
        <begin position="2"/>
        <end position="75"/>
    </location>
</feature>
<sequence>QLVEAAQKYAEYLARNKIFDHIPDAQKKLTGMTWGENLGLNYESEKNAIKRWIESPGHKANILNKDYIYFGARFAKDIWLSFELSEAVSESLFLEELALLDMIKIHY</sequence>
<gene>
    <name evidence="2" type="ORF">CPELLU_LOCUS17384</name>
</gene>
<dbReference type="Gene3D" id="3.40.33.10">
    <property type="entry name" value="CAP"/>
    <property type="match status" value="1"/>
</dbReference>
<comment type="caution">
    <text evidence="2">The sequence shown here is derived from an EMBL/GenBank/DDBJ whole genome shotgun (WGS) entry which is preliminary data.</text>
</comment>
<dbReference type="SUPFAM" id="SSF55797">
    <property type="entry name" value="PR-1-like"/>
    <property type="match status" value="1"/>
</dbReference>
<proteinExistence type="predicted"/>
<dbReference type="Pfam" id="PF00188">
    <property type="entry name" value="CAP"/>
    <property type="match status" value="1"/>
</dbReference>
<evidence type="ECO:0000313" key="2">
    <source>
        <dbReference type="EMBL" id="CAG8796675.1"/>
    </source>
</evidence>